<dbReference type="PANTHER" id="PTHR45770">
    <property type="entry name" value="ATP-DEPENDENT 6-PHOSPHOFRUCTOKINASE 1"/>
    <property type="match status" value="1"/>
</dbReference>
<keyword evidence="2 8" id="KW-0808">Transferase</keyword>
<dbReference type="RefSeq" id="WP_268042173.1">
    <property type="nucleotide sequence ID" value="NZ_CP104064.1"/>
</dbReference>
<keyword evidence="9" id="KW-1185">Reference proteome</keyword>
<dbReference type="Gene3D" id="3.40.50.460">
    <property type="entry name" value="Phosphofructokinase domain"/>
    <property type="match status" value="1"/>
</dbReference>
<keyword evidence="3" id="KW-0479">Metal-binding</keyword>
<name>A0ABY6YXD9_9BACL</name>
<dbReference type="Gene3D" id="3.40.50.450">
    <property type="match status" value="1"/>
</dbReference>
<dbReference type="Proteomes" id="UP001164803">
    <property type="component" value="Chromosome"/>
</dbReference>
<proteinExistence type="inferred from homology"/>
<evidence type="ECO:0000256" key="4">
    <source>
        <dbReference type="ARBA" id="ARBA00022777"/>
    </source>
</evidence>
<dbReference type="EMBL" id="CP104064">
    <property type="protein sequence ID" value="WAH35192.1"/>
    <property type="molecule type" value="Genomic_DNA"/>
</dbReference>
<evidence type="ECO:0000313" key="9">
    <source>
        <dbReference type="Proteomes" id="UP001164803"/>
    </source>
</evidence>
<evidence type="ECO:0000256" key="2">
    <source>
        <dbReference type="ARBA" id="ARBA00022679"/>
    </source>
</evidence>
<comment type="similarity">
    <text evidence="6">Belongs to the phosphofructokinase type A (PFKA) family.</text>
</comment>
<dbReference type="SUPFAM" id="SSF53784">
    <property type="entry name" value="Phosphofructokinase"/>
    <property type="match status" value="1"/>
</dbReference>
<organism evidence="8 9">
    <name type="scientific">Alicyclobacillus dauci</name>
    <dbReference type="NCBI Taxonomy" id="1475485"/>
    <lineage>
        <taxon>Bacteria</taxon>
        <taxon>Bacillati</taxon>
        <taxon>Bacillota</taxon>
        <taxon>Bacilli</taxon>
        <taxon>Bacillales</taxon>
        <taxon>Alicyclobacillaceae</taxon>
        <taxon>Alicyclobacillus</taxon>
    </lineage>
</organism>
<dbReference type="GO" id="GO:0047334">
    <property type="term" value="F:diphosphate-fructose-6-phosphate 1-phosphotransferase activity"/>
    <property type="evidence" value="ECO:0007669"/>
    <property type="project" value="UniProtKB-EC"/>
</dbReference>
<dbReference type="InterPro" id="IPR000023">
    <property type="entry name" value="Phosphofructokinase_dom"/>
</dbReference>
<dbReference type="Pfam" id="PF00365">
    <property type="entry name" value="PFK"/>
    <property type="match status" value="1"/>
</dbReference>
<feature type="domain" description="Phosphofructokinase" evidence="7">
    <location>
        <begin position="4"/>
        <end position="285"/>
    </location>
</feature>
<evidence type="ECO:0000256" key="1">
    <source>
        <dbReference type="ARBA" id="ARBA00001946"/>
    </source>
</evidence>
<gene>
    <name evidence="8" type="ORF">NZD86_12800</name>
</gene>
<dbReference type="InterPro" id="IPR050929">
    <property type="entry name" value="PFKA"/>
</dbReference>
<evidence type="ECO:0000313" key="8">
    <source>
        <dbReference type="EMBL" id="WAH35192.1"/>
    </source>
</evidence>
<dbReference type="NCBIfam" id="NF010675">
    <property type="entry name" value="PRK14072.1"/>
    <property type="match status" value="1"/>
</dbReference>
<evidence type="ECO:0000259" key="7">
    <source>
        <dbReference type="Pfam" id="PF00365"/>
    </source>
</evidence>
<protein>
    <submittedName>
        <fullName evidence="8">Diphosphate--fructose-6-phosphate 1-phosphotransferase</fullName>
        <ecNumber evidence="8">2.7.1.90</ecNumber>
    </submittedName>
</protein>
<keyword evidence="5" id="KW-0460">Magnesium</keyword>
<dbReference type="InterPro" id="IPR022953">
    <property type="entry name" value="ATP_PFK"/>
</dbReference>
<dbReference type="InterPro" id="IPR035966">
    <property type="entry name" value="PKF_sf"/>
</dbReference>
<evidence type="ECO:0000256" key="3">
    <source>
        <dbReference type="ARBA" id="ARBA00022723"/>
    </source>
</evidence>
<evidence type="ECO:0000256" key="5">
    <source>
        <dbReference type="ARBA" id="ARBA00022842"/>
    </source>
</evidence>
<comment type="cofactor">
    <cofactor evidence="1">
        <name>Mg(2+)</name>
        <dbReference type="ChEBI" id="CHEBI:18420"/>
    </cofactor>
</comment>
<keyword evidence="4" id="KW-0418">Kinase</keyword>
<accession>A0ABY6YXD9</accession>
<evidence type="ECO:0000256" key="6">
    <source>
        <dbReference type="ARBA" id="ARBA00038478"/>
    </source>
</evidence>
<dbReference type="PRINTS" id="PR00476">
    <property type="entry name" value="PHFRCTKINASE"/>
</dbReference>
<sequence length="370" mass="40083">MRKRIVAAQLGGPTAVINSTLVGLYTSVHKYGWELYGSISGMHGLSEGIFMEISDSVLNSRYLPGAMLKSGRTEASPERIEKCLEKLMEFHADAVVLIGGNGTMWVAGQLNSLCTDRGLPLSIIGAPKTVDNDIQGIDHSPGFPSAAKFVSYAVADIRLDLRSMQGFEHVRVIEAMGRNVGWLTATGAFFDDSARSTILLLPERPFDLRKCIARVQENVREDGMATIVIGEGAKSTCGTITGGIMLGESGPMVPGRVAGKLAKILRQETGLVVRDETLGILQRCSRLGSSSLDYDEACKVGEFAGELLHRGMSGVMVALERIEDTDYHVGYTITALGNVAGMERCMPLSLINDDFGVDRSYYDWLEPLIK</sequence>
<dbReference type="EC" id="2.7.1.90" evidence="8"/>
<reference evidence="8" key="1">
    <citation type="submission" date="2022-08" db="EMBL/GenBank/DDBJ databases">
        <title>Alicyclobacillus dauci DSM2870, complete genome.</title>
        <authorList>
            <person name="Wang Q."/>
            <person name="Cai R."/>
            <person name="Wang Z."/>
        </authorList>
    </citation>
    <scope>NUCLEOTIDE SEQUENCE</scope>
    <source>
        <strain evidence="8">DSM 28700</strain>
    </source>
</reference>